<keyword evidence="2" id="KW-0812">Transmembrane</keyword>
<feature type="compositionally biased region" description="Low complexity" evidence="1">
    <location>
        <begin position="83"/>
        <end position="95"/>
    </location>
</feature>
<protein>
    <submittedName>
        <fullName evidence="3">Uncharacterized protein</fullName>
    </submittedName>
</protein>
<feature type="compositionally biased region" description="Low complexity" evidence="1">
    <location>
        <begin position="116"/>
        <end position="125"/>
    </location>
</feature>
<feature type="region of interest" description="Disordered" evidence="1">
    <location>
        <begin position="43"/>
        <end position="127"/>
    </location>
</feature>
<feature type="compositionally biased region" description="Low complexity" evidence="1">
    <location>
        <begin position="43"/>
        <end position="62"/>
    </location>
</feature>
<dbReference type="AlphaFoldDB" id="A0A7Z8CZ11"/>
<proteinExistence type="predicted"/>
<keyword evidence="2" id="KW-0472">Membrane</keyword>
<name>A0A7Z8CZ11_CARDV</name>
<sequence>MKKKEKSRVEKKTKRTKKQFIYLGLAIVVVALGAIIINLYTGQSSSDSNKTSTEKSSSQQKKVSSEKSKTSKNNKKDGKKNAASDSVANESTSSESKNESDITKSSNESVQKKENSNSSSSSKSSGKVYTEAEKQSIGNQFIEWADGRAKIGGMAVNGNYFNHGASGIGDWYAISPDGYIQVQQQDLEGKPGYDHFPIHSLGGVIFYYSNFGTTGNTNEVDNPENNPSTATGFSVVANGEKPIIKYLLGDNGVVYETASNGAFSDCFYVADNTGNLTALYEPNTQKSFKVSEDKDAQQKLKEILTTYTN</sequence>
<gene>
    <name evidence="3" type="ORF">CKN69_10135</name>
</gene>
<organism evidence="3 4">
    <name type="scientific">Carnobacterium divergens</name>
    <name type="common">Lactobacillus divergens</name>
    <dbReference type="NCBI Taxonomy" id="2748"/>
    <lineage>
        <taxon>Bacteria</taxon>
        <taxon>Bacillati</taxon>
        <taxon>Bacillota</taxon>
        <taxon>Bacilli</taxon>
        <taxon>Lactobacillales</taxon>
        <taxon>Carnobacteriaceae</taxon>
        <taxon>Carnobacterium</taxon>
    </lineage>
</organism>
<evidence type="ECO:0000256" key="2">
    <source>
        <dbReference type="SAM" id="Phobius"/>
    </source>
</evidence>
<feature type="compositionally biased region" description="Basic and acidic residues" evidence="1">
    <location>
        <begin position="63"/>
        <end position="82"/>
    </location>
</feature>
<reference evidence="3 4" key="1">
    <citation type="journal article" date="2018" name="Int. J. Food Microbiol.">
        <title>Growth of Carnobacterium spp. isolated from chilled vacuum-packaged meat under relevant acidic conditions.</title>
        <authorList>
            <person name="Zhang P."/>
            <person name="Badoni M."/>
            <person name="Ganzle M."/>
            <person name="Yang X."/>
        </authorList>
    </citation>
    <scope>NUCLEOTIDE SEQUENCE [LARGE SCALE GENOMIC DNA]</scope>
    <source>
        <strain evidence="3 4">B2</strain>
    </source>
</reference>
<comment type="caution">
    <text evidence="3">The sequence shown here is derived from an EMBL/GenBank/DDBJ whole genome shotgun (WGS) entry which is preliminary data.</text>
</comment>
<feature type="transmembrane region" description="Helical" evidence="2">
    <location>
        <begin position="20"/>
        <end position="40"/>
    </location>
</feature>
<dbReference type="RefSeq" id="WP_082985771.1">
    <property type="nucleotide sequence ID" value="NZ_FLLU01000026.1"/>
</dbReference>
<keyword evidence="2" id="KW-1133">Transmembrane helix</keyword>
<evidence type="ECO:0000313" key="4">
    <source>
        <dbReference type="Proteomes" id="UP000297938"/>
    </source>
</evidence>
<dbReference type="EMBL" id="NRPP01000017">
    <property type="protein sequence ID" value="TFJ24972.1"/>
    <property type="molecule type" value="Genomic_DNA"/>
</dbReference>
<dbReference type="Proteomes" id="UP000297938">
    <property type="component" value="Unassembled WGS sequence"/>
</dbReference>
<evidence type="ECO:0000256" key="1">
    <source>
        <dbReference type="SAM" id="MobiDB-lite"/>
    </source>
</evidence>
<accession>A0A7Z8CZ11</accession>
<evidence type="ECO:0000313" key="3">
    <source>
        <dbReference type="EMBL" id="TFJ24972.1"/>
    </source>
</evidence>